<keyword evidence="2" id="KW-0808">Transferase</keyword>
<evidence type="ECO:0008006" key="6">
    <source>
        <dbReference type="Google" id="ProtNLM"/>
    </source>
</evidence>
<keyword evidence="3" id="KW-0012">Acyltransferase</keyword>
<dbReference type="Proteomes" id="UP001210211">
    <property type="component" value="Unassembled WGS sequence"/>
</dbReference>
<reference evidence="4 5" key="1">
    <citation type="journal article" date="2022" name="Cell">
        <title>Repeat-based holocentromeres influence genome architecture and karyotype evolution.</title>
        <authorList>
            <person name="Hofstatter P.G."/>
            <person name="Thangavel G."/>
            <person name="Lux T."/>
            <person name="Neumann P."/>
            <person name="Vondrak T."/>
            <person name="Novak P."/>
            <person name="Zhang M."/>
            <person name="Costa L."/>
            <person name="Castellani M."/>
            <person name="Scott A."/>
            <person name="Toegelov H."/>
            <person name="Fuchs J."/>
            <person name="Mata-Sucre Y."/>
            <person name="Dias Y."/>
            <person name="Vanzela A.L.L."/>
            <person name="Huettel B."/>
            <person name="Almeida C.C.S."/>
            <person name="Simkova H."/>
            <person name="Souza G."/>
            <person name="Pedrosa-Harand A."/>
            <person name="Macas J."/>
            <person name="Mayer K.F.X."/>
            <person name="Houben A."/>
            <person name="Marques A."/>
        </authorList>
    </citation>
    <scope>NUCLEOTIDE SEQUENCE [LARGE SCALE GENOMIC DNA]</scope>
    <source>
        <strain evidence="4">RhyTen1mFocal</strain>
    </source>
</reference>
<dbReference type="EMBL" id="JAMRDG010000001">
    <property type="protein sequence ID" value="KAJ3708188.1"/>
    <property type="molecule type" value="Genomic_DNA"/>
</dbReference>
<dbReference type="InterPro" id="IPR023213">
    <property type="entry name" value="CAT-like_dom_sf"/>
</dbReference>
<evidence type="ECO:0000256" key="1">
    <source>
        <dbReference type="ARBA" id="ARBA00009861"/>
    </source>
</evidence>
<dbReference type="Pfam" id="PF02458">
    <property type="entry name" value="Transferase"/>
    <property type="match status" value="1"/>
</dbReference>
<dbReference type="InterPro" id="IPR050317">
    <property type="entry name" value="Plant_Fungal_Acyltransferase"/>
</dbReference>
<gene>
    <name evidence="4" type="ORF">LUZ61_011893</name>
</gene>
<dbReference type="GO" id="GO:0016747">
    <property type="term" value="F:acyltransferase activity, transferring groups other than amino-acyl groups"/>
    <property type="evidence" value="ECO:0007669"/>
    <property type="project" value="TreeGrafter"/>
</dbReference>
<dbReference type="Gene3D" id="3.30.559.10">
    <property type="entry name" value="Chloramphenicol acetyltransferase-like domain"/>
    <property type="match status" value="2"/>
</dbReference>
<protein>
    <recommendedName>
        <fullName evidence="6">Omega-hydroxypalmitate O-feruloyl transferase</fullName>
    </recommendedName>
</protein>
<evidence type="ECO:0000256" key="2">
    <source>
        <dbReference type="ARBA" id="ARBA00022679"/>
    </source>
</evidence>
<comment type="similarity">
    <text evidence="1">Belongs to the plant acyltransferase family.</text>
</comment>
<name>A0AAD6A2D0_9POAL</name>
<evidence type="ECO:0000313" key="4">
    <source>
        <dbReference type="EMBL" id="KAJ3708188.1"/>
    </source>
</evidence>
<organism evidence="4 5">
    <name type="scientific">Rhynchospora tenuis</name>
    <dbReference type="NCBI Taxonomy" id="198213"/>
    <lineage>
        <taxon>Eukaryota</taxon>
        <taxon>Viridiplantae</taxon>
        <taxon>Streptophyta</taxon>
        <taxon>Embryophyta</taxon>
        <taxon>Tracheophyta</taxon>
        <taxon>Spermatophyta</taxon>
        <taxon>Magnoliopsida</taxon>
        <taxon>Liliopsida</taxon>
        <taxon>Poales</taxon>
        <taxon>Cyperaceae</taxon>
        <taxon>Cyperoideae</taxon>
        <taxon>Rhynchosporeae</taxon>
        <taxon>Rhynchospora</taxon>
    </lineage>
</organism>
<sequence length="449" mass="49781">MIMGSLDHQTPPSLLQDLKVTTLRSTIISPKEKKDRRWVFLSNIDKVLNFDVETITFFRTTAGLSREAVVKKLSSGIESVLGLYDTQAGRLGVNPADGRLAIDCTAAGVALCVAESELKLEDLGDLEYPNPAFRQLVAEKKGNAVAELGDTPLTTFQVTWFKCGGFALGICNNHITFDGLSFRTFLSNIAALAADRPLTSLPCHDRHLLAARSPPQVTFEHPELRPLPPDSASLFSMPIPRLHYHLFHLAADTISDLKSKCQQETVKHNPTGFNCVTAHLWRCKVLSSDTSEEPGKDHIYTVAFAMDIRRRLNPPLPNEFAGNAVLSAYASASLVELETAPLGLLVDRVHEGAERITDAYIRSTVDWGETNIGVPYGDVLISSWWRLGFDDIEYPWGRPIYSCPVADAERDIVLLLPSSESDKGVNCLVPLKDDCVEKFKHLFYKYLQK</sequence>
<keyword evidence="5" id="KW-1185">Reference proteome</keyword>
<dbReference type="AlphaFoldDB" id="A0AAD6A2D0"/>
<comment type="caution">
    <text evidence="4">The sequence shown here is derived from an EMBL/GenBank/DDBJ whole genome shotgun (WGS) entry which is preliminary data.</text>
</comment>
<evidence type="ECO:0000313" key="5">
    <source>
        <dbReference type="Proteomes" id="UP001210211"/>
    </source>
</evidence>
<proteinExistence type="inferred from homology"/>
<dbReference type="PANTHER" id="PTHR31642">
    <property type="entry name" value="TRICHOTHECENE 3-O-ACETYLTRANSFERASE"/>
    <property type="match status" value="1"/>
</dbReference>
<dbReference type="PANTHER" id="PTHR31642:SF189">
    <property type="entry name" value="ACYLTRANSFERASE GLAUCE"/>
    <property type="match status" value="1"/>
</dbReference>
<evidence type="ECO:0000256" key="3">
    <source>
        <dbReference type="ARBA" id="ARBA00023315"/>
    </source>
</evidence>
<accession>A0AAD6A2D0</accession>